<gene>
    <name evidence="2" type="ORF">PCOR1329_LOCUS59680</name>
</gene>
<accession>A0ABN9VNR7</accession>
<comment type="caution">
    <text evidence="2">The sequence shown here is derived from an EMBL/GenBank/DDBJ whole genome shotgun (WGS) entry which is preliminary data.</text>
</comment>
<keyword evidence="1" id="KW-0472">Membrane</keyword>
<dbReference type="EMBL" id="CAUYUJ010017449">
    <property type="protein sequence ID" value="CAK0874897.1"/>
    <property type="molecule type" value="Genomic_DNA"/>
</dbReference>
<organism evidence="2 3">
    <name type="scientific">Prorocentrum cordatum</name>
    <dbReference type="NCBI Taxonomy" id="2364126"/>
    <lineage>
        <taxon>Eukaryota</taxon>
        <taxon>Sar</taxon>
        <taxon>Alveolata</taxon>
        <taxon>Dinophyceae</taxon>
        <taxon>Prorocentrales</taxon>
        <taxon>Prorocentraceae</taxon>
        <taxon>Prorocentrum</taxon>
    </lineage>
</organism>
<evidence type="ECO:0000313" key="3">
    <source>
        <dbReference type="Proteomes" id="UP001189429"/>
    </source>
</evidence>
<sequence>DGWNHTGRGKGKKWWLHFSAAGATACLLIYIAIVLALKEDPWKCMPVDDAETGFISESEALDVCRRCFPVRTREALESCVPEKVRVSHVDLGTNSCQGGILKLSATLSSGIQVQSIVKLVFEPDDEDAAKARAWGAYLAEAAFYREDGHAERVLAAGAPCPAPLLVDAGHEDAAVASSSA</sequence>
<keyword evidence="3" id="KW-1185">Reference proteome</keyword>
<reference evidence="2" key="1">
    <citation type="submission" date="2023-10" db="EMBL/GenBank/DDBJ databases">
        <authorList>
            <person name="Chen Y."/>
            <person name="Shah S."/>
            <person name="Dougan E. K."/>
            <person name="Thang M."/>
            <person name="Chan C."/>
        </authorList>
    </citation>
    <scope>NUCLEOTIDE SEQUENCE [LARGE SCALE GENOMIC DNA]</scope>
</reference>
<protein>
    <submittedName>
        <fullName evidence="2">Uncharacterized protein</fullName>
    </submittedName>
</protein>
<feature type="non-terminal residue" evidence="2">
    <location>
        <position position="1"/>
    </location>
</feature>
<name>A0ABN9VNR7_9DINO</name>
<keyword evidence="1" id="KW-1133">Transmembrane helix</keyword>
<keyword evidence="1" id="KW-0812">Transmembrane</keyword>
<feature type="transmembrane region" description="Helical" evidence="1">
    <location>
        <begin position="14"/>
        <end position="37"/>
    </location>
</feature>
<proteinExistence type="predicted"/>
<evidence type="ECO:0000313" key="2">
    <source>
        <dbReference type="EMBL" id="CAK0874897.1"/>
    </source>
</evidence>
<dbReference type="Proteomes" id="UP001189429">
    <property type="component" value="Unassembled WGS sequence"/>
</dbReference>
<evidence type="ECO:0000256" key="1">
    <source>
        <dbReference type="SAM" id="Phobius"/>
    </source>
</evidence>